<keyword evidence="7" id="KW-1185">Reference proteome</keyword>
<feature type="transmembrane region" description="Helical" evidence="5">
    <location>
        <begin position="22"/>
        <end position="39"/>
    </location>
</feature>
<organism evidence="6 7">
    <name type="scientific">Xylaria grammica</name>
    <dbReference type="NCBI Taxonomy" id="363999"/>
    <lineage>
        <taxon>Eukaryota</taxon>
        <taxon>Fungi</taxon>
        <taxon>Dikarya</taxon>
        <taxon>Ascomycota</taxon>
        <taxon>Pezizomycotina</taxon>
        <taxon>Sordariomycetes</taxon>
        <taxon>Xylariomycetidae</taxon>
        <taxon>Xylariales</taxon>
        <taxon>Xylariaceae</taxon>
        <taxon>Xylaria</taxon>
    </lineage>
</organism>
<keyword evidence="2 5" id="KW-0812">Transmembrane</keyword>
<dbReference type="STRING" id="363999.A0A439D4U4"/>
<name>A0A439D4U4_9PEZI</name>
<dbReference type="InterPro" id="IPR000537">
    <property type="entry name" value="UbiA_prenyltransferase"/>
</dbReference>
<dbReference type="PANTHER" id="PTHR42723:SF1">
    <property type="entry name" value="CHLOROPHYLL SYNTHASE, CHLOROPLASTIC"/>
    <property type="match status" value="1"/>
</dbReference>
<keyword evidence="3 5" id="KW-1133">Transmembrane helix</keyword>
<dbReference type="Proteomes" id="UP000286045">
    <property type="component" value="Unassembled WGS sequence"/>
</dbReference>
<evidence type="ECO:0000313" key="6">
    <source>
        <dbReference type="EMBL" id="RWA09403.1"/>
    </source>
</evidence>
<protein>
    <submittedName>
        <fullName evidence="6">Uncharacterized protein</fullName>
    </submittedName>
</protein>
<accession>A0A439D4U4</accession>
<gene>
    <name evidence="6" type="ORF">EKO27_g5704</name>
</gene>
<evidence type="ECO:0000313" key="7">
    <source>
        <dbReference type="Proteomes" id="UP000286045"/>
    </source>
</evidence>
<comment type="subcellular location">
    <subcellularLocation>
        <location evidence="1">Membrane</location>
        <topology evidence="1">Multi-pass membrane protein</topology>
    </subcellularLocation>
</comment>
<dbReference type="CDD" id="cd13965">
    <property type="entry name" value="PT_UbiA_3"/>
    <property type="match status" value="1"/>
</dbReference>
<feature type="transmembrane region" description="Helical" evidence="5">
    <location>
        <begin position="136"/>
        <end position="160"/>
    </location>
</feature>
<dbReference type="AlphaFoldDB" id="A0A439D4U4"/>
<evidence type="ECO:0000256" key="1">
    <source>
        <dbReference type="ARBA" id="ARBA00004141"/>
    </source>
</evidence>
<dbReference type="EMBL" id="RYZI01000156">
    <property type="protein sequence ID" value="RWA09403.1"/>
    <property type="molecule type" value="Genomic_DNA"/>
</dbReference>
<dbReference type="InterPro" id="IPR050475">
    <property type="entry name" value="Prenyltransferase_related"/>
</dbReference>
<dbReference type="GO" id="GO:0016020">
    <property type="term" value="C:membrane"/>
    <property type="evidence" value="ECO:0007669"/>
    <property type="project" value="UniProtKB-SubCell"/>
</dbReference>
<sequence length="256" mass="28503">MTAVITSKGPHYPGLRLSWNPFPWLSTLSFHIYTIYLVCSNNIWDIIIPGLLFGATNSHIAPFYAMGPALSVYQILAATPFMLLWSCCNIFLFCLHNQKHPDTIAEDKLNKPWRPMATGRLTAAQATRILYLMHPLCFLVALSIGGFTPYVVLTLFHLWYNELGGASNGILKNIQNAVGFCCFYAGPLEVATQHSIINSNRQAKVWLAILAAIFATTSHAQDFRDMEGDRAAGRRTIPLVFGDTLSRWDGSKRHGA</sequence>
<comment type="caution">
    <text evidence="6">The sequence shown here is derived from an EMBL/GenBank/DDBJ whole genome shotgun (WGS) entry which is preliminary data.</text>
</comment>
<reference evidence="6 7" key="1">
    <citation type="submission" date="2018-12" db="EMBL/GenBank/DDBJ databases">
        <title>Draft genome sequence of Xylaria grammica IHI A82.</title>
        <authorList>
            <person name="Buettner E."/>
            <person name="Kellner H."/>
        </authorList>
    </citation>
    <scope>NUCLEOTIDE SEQUENCE [LARGE SCALE GENOMIC DNA]</scope>
    <source>
        <strain evidence="6 7">IHI A82</strain>
    </source>
</reference>
<feature type="transmembrane region" description="Helical" evidence="5">
    <location>
        <begin position="46"/>
        <end position="66"/>
    </location>
</feature>
<evidence type="ECO:0000256" key="4">
    <source>
        <dbReference type="ARBA" id="ARBA00023136"/>
    </source>
</evidence>
<dbReference type="Pfam" id="PF01040">
    <property type="entry name" value="UbiA"/>
    <property type="match status" value="1"/>
</dbReference>
<dbReference type="PANTHER" id="PTHR42723">
    <property type="entry name" value="CHLOROPHYLL SYNTHASE"/>
    <property type="match status" value="1"/>
</dbReference>
<evidence type="ECO:0000256" key="5">
    <source>
        <dbReference type="SAM" id="Phobius"/>
    </source>
</evidence>
<evidence type="ECO:0000256" key="2">
    <source>
        <dbReference type="ARBA" id="ARBA00022692"/>
    </source>
</evidence>
<proteinExistence type="predicted"/>
<evidence type="ECO:0000256" key="3">
    <source>
        <dbReference type="ARBA" id="ARBA00022989"/>
    </source>
</evidence>
<keyword evidence="4 5" id="KW-0472">Membrane</keyword>
<feature type="transmembrane region" description="Helical" evidence="5">
    <location>
        <begin position="72"/>
        <end position="95"/>
    </location>
</feature>
<dbReference type="GO" id="GO:0016765">
    <property type="term" value="F:transferase activity, transferring alkyl or aryl (other than methyl) groups"/>
    <property type="evidence" value="ECO:0007669"/>
    <property type="project" value="InterPro"/>
</dbReference>